<accession>A0ABR6PGV9</accession>
<keyword evidence="1" id="KW-0812">Transmembrane</keyword>
<keyword evidence="2" id="KW-0378">Hydrolase</keyword>
<dbReference type="EMBL" id="JACHCB010000003">
    <property type="protein sequence ID" value="MBB6109000.1"/>
    <property type="molecule type" value="Genomic_DNA"/>
</dbReference>
<organism evidence="2 3">
    <name type="scientific">Mucilaginibacter lappiensis</name>
    <dbReference type="NCBI Taxonomy" id="354630"/>
    <lineage>
        <taxon>Bacteria</taxon>
        <taxon>Pseudomonadati</taxon>
        <taxon>Bacteroidota</taxon>
        <taxon>Sphingobacteriia</taxon>
        <taxon>Sphingobacteriales</taxon>
        <taxon>Sphingobacteriaceae</taxon>
        <taxon>Mucilaginibacter</taxon>
    </lineage>
</organism>
<evidence type="ECO:0000313" key="2">
    <source>
        <dbReference type="EMBL" id="MBB6109000.1"/>
    </source>
</evidence>
<feature type="transmembrane region" description="Helical" evidence="1">
    <location>
        <begin position="69"/>
        <end position="88"/>
    </location>
</feature>
<keyword evidence="3" id="KW-1185">Reference proteome</keyword>
<feature type="transmembrane region" description="Helical" evidence="1">
    <location>
        <begin position="162"/>
        <end position="182"/>
    </location>
</feature>
<gene>
    <name evidence="2" type="ORF">HDF23_001743</name>
</gene>
<feature type="transmembrane region" description="Helical" evidence="1">
    <location>
        <begin position="129"/>
        <end position="147"/>
    </location>
</feature>
<reference evidence="2 3" key="1">
    <citation type="submission" date="2020-08" db="EMBL/GenBank/DDBJ databases">
        <title>Genomic Encyclopedia of Type Strains, Phase IV (KMG-V): Genome sequencing to study the core and pangenomes of soil and plant-associated prokaryotes.</title>
        <authorList>
            <person name="Whitman W."/>
        </authorList>
    </citation>
    <scope>NUCLEOTIDE SEQUENCE [LARGE SCALE GENOMIC DNA]</scope>
    <source>
        <strain evidence="2 3">ANJLi2</strain>
    </source>
</reference>
<feature type="transmembrane region" description="Helical" evidence="1">
    <location>
        <begin position="194"/>
        <end position="216"/>
    </location>
</feature>
<feature type="transmembrane region" description="Helical" evidence="1">
    <location>
        <begin position="7"/>
        <end position="26"/>
    </location>
</feature>
<feature type="transmembrane region" description="Helical" evidence="1">
    <location>
        <begin position="100"/>
        <end position="117"/>
    </location>
</feature>
<proteinExistence type="predicted"/>
<feature type="transmembrane region" description="Helical" evidence="1">
    <location>
        <begin position="38"/>
        <end position="57"/>
    </location>
</feature>
<name>A0ABR6PGV9_9SPHI</name>
<dbReference type="GO" id="GO:0016787">
    <property type="term" value="F:hydrolase activity"/>
    <property type="evidence" value="ECO:0007669"/>
    <property type="project" value="UniProtKB-KW"/>
</dbReference>
<dbReference type="Proteomes" id="UP000541583">
    <property type="component" value="Unassembled WGS sequence"/>
</dbReference>
<keyword evidence="1" id="KW-0472">Membrane</keyword>
<comment type="caution">
    <text evidence="2">The sequence shown here is derived from an EMBL/GenBank/DDBJ whole genome shotgun (WGS) entry which is preliminary data.</text>
</comment>
<evidence type="ECO:0000313" key="3">
    <source>
        <dbReference type="Proteomes" id="UP000541583"/>
    </source>
</evidence>
<protein>
    <submittedName>
        <fullName evidence="2">Neutral ceramidase superfamily lipid hydrolase</fullName>
    </submittedName>
</protein>
<keyword evidence="1" id="KW-1133">Transmembrane helix</keyword>
<sequence>MFKVFQIVIDWSEVWALLIPISLLLLKKQPAVLKPVVFYVWIALIIDVVIDITWKIRTILPADYNSNNYLYNLHSVIRFFLFSTFFIRLKQPFLTTLKKIIPFFFVVFVVVNFCFYENFFDYWKLSSRLLSVEAILLLFYTLQYYLFKINDHVDVNIFNSDFWIVTGLGIYVTINFFIFLLYNELTIRLQHFAVTLWNAHNISYIVFNLFIAKGFYESREQ</sequence>
<evidence type="ECO:0000256" key="1">
    <source>
        <dbReference type="SAM" id="Phobius"/>
    </source>
</evidence>
<dbReference type="RefSeq" id="WP_076372326.1">
    <property type="nucleotide sequence ID" value="NZ_FTMG01000003.1"/>
</dbReference>